<accession>A0A940IGX2</accession>
<dbReference type="InterPro" id="IPR038726">
    <property type="entry name" value="PDDEXK_AddAB-type"/>
</dbReference>
<dbReference type="EMBL" id="JADIMJ010000102">
    <property type="protein sequence ID" value="MBO8454433.1"/>
    <property type="molecule type" value="Genomic_DNA"/>
</dbReference>
<sequence length="987" mass="111843">MKPFLRQAAEKFLAEGDVSGKCFIFPNRRSLVFFRKHLAAALSEAFSSAAEGRMSCDSGSGSGLGTGPGVPVPIIAPEMLTVNDFFYKVYDVSVTDRVTLLLELYECYKALNGKAEPLDEFIFWGDVILGDFNDVDKYLVDPKQIFTNVSDYKEMQDTFSYLSERQRQAIEGFVSHFNDRSGRLTVHLDSDNPNVKERFLMIWNIMYPLYNSFRSRLKEMNGAYEGMVYREIAEKMSGSGAEDFFERLGSVFPGSGKYVFVGLNALNECEKTVLRRMRDRGMAEFCWDYSGKMIRDRRNRSSYFMDENVREFPQKYEWDEDGLEIPRIRIMSVPSSVGQVKQIPRILSSAMSEEGVTPDDCAVVLPDETLLMPLLNTIPPDITDINVTMGYPMSGSAFHTFMNAVTAVQMYIRPFRSSSGQDDELFYYKPVWTLFSDAIFRKVMTADDEEAVRKIKSEVRTYIPVKDLSGTPLLDLVFRPVLYDLKATDGAQVDALAGHQLKVASFVASALAGDSDMAVEVEFAKEYWLNVSRLRSISLQVRPMTYMRILEQLLAGVSVPFNGEPLKGLQIMGPLETRALDFRNIVILSANEGIFPRRSVSSSFIPPELRRGFGLPSYEFQDAVWAYYFYRMISRAENVWMLYDSRTEGMKSGEESRYIRQLEYHFRLPVERYIASSPVKAGAVAVEIEKTAADVRCMKEGVLSATALQNYLMCPAKFYYQSVLGLSAETEVTESMDAAMIGKVYHGVMQHLYSGRKTVCNEYLESLAEREEEIKSMVRTLMLEELHSPEVAGRNLVIGDVIVKYVLKTIERDKEQMEAKGVREFEILGLEKRLECEFGGFRFKGYIDRLDSFAPDEIRVVDYKTGKVHPEDMQITEADGTKAADKLFGDGPFADKPKIALQLFIYDLLLEKNGLAEGRRVVDSVYSTAQLFSEPPASAEVGKPFYDAMSEHLADLLDEISDIGRPFSRTEDLSVCQYCDFKVICGR</sequence>
<protein>
    <submittedName>
        <fullName evidence="2">PD-(D/E)XK nuclease family protein</fullName>
    </submittedName>
</protein>
<dbReference type="InterPro" id="IPR027417">
    <property type="entry name" value="P-loop_NTPase"/>
</dbReference>
<feature type="domain" description="PD-(D/E)XK endonuclease-like" evidence="1">
    <location>
        <begin position="703"/>
        <end position="985"/>
    </location>
</feature>
<dbReference type="InterPro" id="IPR011335">
    <property type="entry name" value="Restrct_endonuc-II-like"/>
</dbReference>
<gene>
    <name evidence="2" type="ORF">IAC07_06915</name>
</gene>
<proteinExistence type="predicted"/>
<organism evidence="2 3">
    <name type="scientific">Candidatus Cryptobacteroides gallistercoris</name>
    <dbReference type="NCBI Taxonomy" id="2840765"/>
    <lineage>
        <taxon>Bacteria</taxon>
        <taxon>Pseudomonadati</taxon>
        <taxon>Bacteroidota</taxon>
        <taxon>Bacteroidia</taxon>
        <taxon>Bacteroidales</taxon>
        <taxon>Candidatus Cryptobacteroides</taxon>
    </lineage>
</organism>
<reference evidence="2" key="2">
    <citation type="journal article" date="2021" name="PeerJ">
        <title>Extensive microbial diversity within the chicken gut microbiome revealed by metagenomics and culture.</title>
        <authorList>
            <person name="Gilroy R."/>
            <person name="Ravi A."/>
            <person name="Getino M."/>
            <person name="Pursley I."/>
            <person name="Horton D.L."/>
            <person name="Alikhan N.F."/>
            <person name="Baker D."/>
            <person name="Gharbi K."/>
            <person name="Hall N."/>
            <person name="Watson M."/>
            <person name="Adriaenssens E.M."/>
            <person name="Foster-Nyarko E."/>
            <person name="Jarju S."/>
            <person name="Secka A."/>
            <person name="Antonio M."/>
            <person name="Oren A."/>
            <person name="Chaudhuri R.R."/>
            <person name="La Ragione R."/>
            <person name="Hildebrand F."/>
            <person name="Pallen M.J."/>
        </authorList>
    </citation>
    <scope>NUCLEOTIDE SEQUENCE</scope>
    <source>
        <strain evidence="2">F1-3629</strain>
    </source>
</reference>
<dbReference type="InterPro" id="IPR011604">
    <property type="entry name" value="PDDEXK-like_dom_sf"/>
</dbReference>
<name>A0A940IGX2_9BACT</name>
<dbReference type="SUPFAM" id="SSF52980">
    <property type="entry name" value="Restriction endonuclease-like"/>
    <property type="match status" value="1"/>
</dbReference>
<dbReference type="Proteomes" id="UP000771749">
    <property type="component" value="Unassembled WGS sequence"/>
</dbReference>
<dbReference type="SUPFAM" id="SSF52540">
    <property type="entry name" value="P-loop containing nucleoside triphosphate hydrolases"/>
    <property type="match status" value="1"/>
</dbReference>
<comment type="caution">
    <text evidence="2">The sequence shown here is derived from an EMBL/GenBank/DDBJ whole genome shotgun (WGS) entry which is preliminary data.</text>
</comment>
<evidence type="ECO:0000313" key="3">
    <source>
        <dbReference type="Proteomes" id="UP000771749"/>
    </source>
</evidence>
<dbReference type="Pfam" id="PF12705">
    <property type="entry name" value="PDDEXK_1"/>
    <property type="match status" value="1"/>
</dbReference>
<reference evidence="2" key="1">
    <citation type="submission" date="2020-10" db="EMBL/GenBank/DDBJ databases">
        <authorList>
            <person name="Gilroy R."/>
        </authorList>
    </citation>
    <scope>NUCLEOTIDE SEQUENCE</scope>
    <source>
        <strain evidence="2">F1-3629</strain>
    </source>
</reference>
<evidence type="ECO:0000259" key="1">
    <source>
        <dbReference type="Pfam" id="PF12705"/>
    </source>
</evidence>
<evidence type="ECO:0000313" key="2">
    <source>
        <dbReference type="EMBL" id="MBO8454433.1"/>
    </source>
</evidence>
<dbReference type="AlphaFoldDB" id="A0A940IGX2"/>
<dbReference type="Gene3D" id="3.90.320.10">
    <property type="match status" value="1"/>
</dbReference>